<evidence type="ECO:0000259" key="4">
    <source>
        <dbReference type="PROSITE" id="PS50977"/>
    </source>
</evidence>
<keyword evidence="1" id="KW-0678">Repressor</keyword>
<name>I0JMF7_HALH3</name>
<dbReference type="eggNOG" id="COG1309">
    <property type="taxonomic scope" value="Bacteria"/>
</dbReference>
<dbReference type="HOGENOM" id="CLU_069356_45_2_9"/>
<feature type="domain" description="HTH tetR-type" evidence="4">
    <location>
        <begin position="11"/>
        <end position="71"/>
    </location>
</feature>
<dbReference type="AlphaFoldDB" id="I0JMF7"/>
<evidence type="ECO:0000313" key="5">
    <source>
        <dbReference type="EMBL" id="CCG45327.1"/>
    </source>
</evidence>
<keyword evidence="2 3" id="KW-0238">DNA-binding</keyword>
<dbReference type="Proteomes" id="UP000007397">
    <property type="component" value="Chromosome"/>
</dbReference>
<sequence length="203" mass="24168">MPKQTFFNLNDDKKNKLVEAAREEFSRVSLYEASIANILKRAEIPRGSFYQYFRDKEDAFFYLLNEHAEERHKNFIENLKAFNGDLFQAMTEVYKTVFQFSRENGNSNFIRNVLMNMNYKIEHAFTKNLTKQNIEHRFHDIYQLVDMEALHVSNEKEFYHLMQILIAVTFHNLVHCVSNEFSETESLDKYISELSLLKKGLVK</sequence>
<evidence type="ECO:0000313" key="6">
    <source>
        <dbReference type="Proteomes" id="UP000007397"/>
    </source>
</evidence>
<protein>
    <submittedName>
        <fullName evidence="5">TetR family transcription regulator</fullName>
    </submittedName>
</protein>
<dbReference type="Gene3D" id="1.10.357.10">
    <property type="entry name" value="Tetracycline Repressor, domain 2"/>
    <property type="match status" value="1"/>
</dbReference>
<dbReference type="SUPFAM" id="SSF46689">
    <property type="entry name" value="Homeodomain-like"/>
    <property type="match status" value="1"/>
</dbReference>
<dbReference type="RefSeq" id="WP_014643219.1">
    <property type="nucleotide sequence ID" value="NC_017668.1"/>
</dbReference>
<proteinExistence type="predicted"/>
<dbReference type="InterPro" id="IPR001647">
    <property type="entry name" value="HTH_TetR"/>
</dbReference>
<dbReference type="PATRIC" id="fig|866895.3.peg.1997"/>
<keyword evidence="6" id="KW-1185">Reference proteome</keyword>
<dbReference type="PROSITE" id="PS50977">
    <property type="entry name" value="HTH_TETR_2"/>
    <property type="match status" value="1"/>
</dbReference>
<dbReference type="EMBL" id="HE717023">
    <property type="protein sequence ID" value="CCG45327.1"/>
    <property type="molecule type" value="Genomic_DNA"/>
</dbReference>
<organism evidence="5 6">
    <name type="scientific">Halobacillus halophilus (strain ATCC 35676 / DSM 2266 / JCM 20832 / KCTC 3685 / LMG 17431 / NBRC 102448 / NCIMB 2269)</name>
    <name type="common">Sporosarcina halophila</name>
    <dbReference type="NCBI Taxonomy" id="866895"/>
    <lineage>
        <taxon>Bacteria</taxon>
        <taxon>Bacillati</taxon>
        <taxon>Bacillota</taxon>
        <taxon>Bacilli</taxon>
        <taxon>Bacillales</taxon>
        <taxon>Bacillaceae</taxon>
        <taxon>Halobacillus</taxon>
    </lineage>
</organism>
<dbReference type="KEGG" id="hhd:HBHAL_2980"/>
<dbReference type="GO" id="GO:0003677">
    <property type="term" value="F:DNA binding"/>
    <property type="evidence" value="ECO:0007669"/>
    <property type="project" value="UniProtKB-UniRule"/>
</dbReference>
<dbReference type="InterPro" id="IPR009057">
    <property type="entry name" value="Homeodomain-like_sf"/>
</dbReference>
<evidence type="ECO:0000256" key="2">
    <source>
        <dbReference type="ARBA" id="ARBA00023125"/>
    </source>
</evidence>
<evidence type="ECO:0000256" key="3">
    <source>
        <dbReference type="PROSITE-ProRule" id="PRU00335"/>
    </source>
</evidence>
<evidence type="ECO:0000256" key="1">
    <source>
        <dbReference type="ARBA" id="ARBA00022491"/>
    </source>
</evidence>
<dbReference type="Pfam" id="PF00440">
    <property type="entry name" value="TetR_N"/>
    <property type="match status" value="1"/>
</dbReference>
<dbReference type="STRING" id="866895.HBHAL_2980"/>
<dbReference type="InterPro" id="IPR050624">
    <property type="entry name" value="HTH-type_Tx_Regulator"/>
</dbReference>
<dbReference type="PANTHER" id="PTHR43479:SF11">
    <property type="entry name" value="ACREF_ENVCD OPERON REPRESSOR-RELATED"/>
    <property type="match status" value="1"/>
</dbReference>
<dbReference type="Pfam" id="PF17924">
    <property type="entry name" value="TetR_C_19"/>
    <property type="match status" value="1"/>
</dbReference>
<gene>
    <name evidence="5" type="ordered locus">HBHAL_2980</name>
</gene>
<dbReference type="PANTHER" id="PTHR43479">
    <property type="entry name" value="ACREF/ENVCD OPERON REPRESSOR-RELATED"/>
    <property type="match status" value="1"/>
</dbReference>
<reference evidence="5 6" key="1">
    <citation type="journal article" date="2013" name="Environ. Microbiol.">
        <title>Chloride and organic osmolytes: a hybrid strategy to cope with elevated salinities by the moderately halophilic, chloride-dependent bacterium Halobacillus halophilus.</title>
        <authorList>
            <person name="Saum S.H."/>
            <person name="Pfeiffer F."/>
            <person name="Palm P."/>
            <person name="Rampp M."/>
            <person name="Schuster S.C."/>
            <person name="Muller V."/>
            <person name="Oesterhelt D."/>
        </authorList>
    </citation>
    <scope>NUCLEOTIDE SEQUENCE [LARGE SCALE GENOMIC DNA]</scope>
    <source>
        <strain evidence="6">ATCC 35676 / DSM 2266 / JCM 20832 / KCTC 3685 / LMG 17431 / NBRC 102448 / NCIMB 2269</strain>
    </source>
</reference>
<accession>I0JMF7</accession>
<feature type="DNA-binding region" description="H-T-H motif" evidence="3">
    <location>
        <begin position="34"/>
        <end position="53"/>
    </location>
</feature>